<name>A0ABU0H9B6_9HYPH</name>
<protein>
    <submittedName>
        <fullName evidence="12">Copper transport protein</fullName>
    </submittedName>
</protein>
<feature type="transmembrane region" description="Helical" evidence="9">
    <location>
        <begin position="226"/>
        <end position="246"/>
    </location>
</feature>
<keyword evidence="2" id="KW-1003">Cell membrane</keyword>
<comment type="caution">
    <text evidence="12">The sequence shown here is derived from an EMBL/GenBank/DDBJ whole genome shotgun (WGS) entry which is preliminary data.</text>
</comment>
<feature type="transmembrane region" description="Helical" evidence="9">
    <location>
        <begin position="357"/>
        <end position="378"/>
    </location>
</feature>
<dbReference type="SUPFAM" id="SSF81296">
    <property type="entry name" value="E set domains"/>
    <property type="match status" value="1"/>
</dbReference>
<accession>A0ABU0H9B6</accession>
<keyword evidence="6 9" id="KW-1133">Transmembrane helix</keyword>
<comment type="subcellular location">
    <subcellularLocation>
        <location evidence="1">Cell membrane</location>
        <topology evidence="1">Multi-pass membrane protein</topology>
    </subcellularLocation>
</comment>
<keyword evidence="4" id="KW-0479">Metal-binding</keyword>
<dbReference type="PANTHER" id="PTHR34820:SF4">
    <property type="entry name" value="INNER MEMBRANE PROTEIN YEBZ"/>
    <property type="match status" value="1"/>
</dbReference>
<dbReference type="InterPro" id="IPR007348">
    <property type="entry name" value="CopC_dom"/>
</dbReference>
<evidence type="ECO:0000256" key="9">
    <source>
        <dbReference type="SAM" id="Phobius"/>
    </source>
</evidence>
<keyword evidence="7" id="KW-0186">Copper</keyword>
<proteinExistence type="predicted"/>
<sequence length="541" mass="55919">MAGQNFSSARRAASHAAAVFVFLLAVFVGTIGSALAHASLTNAAPADGSVLPAAPSALMLSFSEPVSPLVLKLVNPDRSVVVLDRYALRDTTLDIEVPPGLATGTHVLSWRVISEDGHPVGGSVVFSIGAPSRGAPPVADAVTDWSLRTAIWAARTALYVGLFFGVGGAFFLNWLARPSRHGARFIAGALLLGLIATIPALGLQGLDALGLPLGSIMSGTVWRTGYGTSYGATIVIAAAALLAGLLSLISGLFISRALSLIALAGIGLALAASGHASAAHPQWLTRPAVFVHAIGIGFWAGALVPLGLALAARAPGAEPALRRFSRAIPLLLALMVAAGILLAIVQVETPSALLATAYGRVLLVKLALVAALFALAAYNRWRLTTPAEQGNADATRRLARVIAIETLLVLAVLGTAAVWRFTPPPRALALAAAAPAHIHIHTDKAMADLSITPGHVGPVTASIVIMTGDFGPLDAKEVTLVLSNPEAGIEPIRRPAIKPGDGTWRVDGLTIPVGGRWTARIDILVSDFELVKLEETIDIRP</sequence>
<feature type="domain" description="CopC" evidence="10">
    <location>
        <begin position="37"/>
        <end position="128"/>
    </location>
</feature>
<dbReference type="InterPro" id="IPR014755">
    <property type="entry name" value="Cu-Rt/internalin_Ig-like"/>
</dbReference>
<evidence type="ECO:0000256" key="2">
    <source>
        <dbReference type="ARBA" id="ARBA00022475"/>
    </source>
</evidence>
<evidence type="ECO:0000256" key="6">
    <source>
        <dbReference type="ARBA" id="ARBA00022989"/>
    </source>
</evidence>
<evidence type="ECO:0000256" key="5">
    <source>
        <dbReference type="ARBA" id="ARBA00022729"/>
    </source>
</evidence>
<evidence type="ECO:0000313" key="13">
    <source>
        <dbReference type="Proteomes" id="UP001241603"/>
    </source>
</evidence>
<evidence type="ECO:0000259" key="10">
    <source>
        <dbReference type="Pfam" id="PF04234"/>
    </source>
</evidence>
<dbReference type="PANTHER" id="PTHR34820">
    <property type="entry name" value="INNER MEMBRANE PROTEIN YEBZ"/>
    <property type="match status" value="1"/>
</dbReference>
<dbReference type="Pfam" id="PF04234">
    <property type="entry name" value="CopC"/>
    <property type="match status" value="1"/>
</dbReference>
<keyword evidence="5" id="KW-0732">Signal</keyword>
<reference evidence="12 13" key="1">
    <citation type="submission" date="2023-07" db="EMBL/GenBank/DDBJ databases">
        <title>Genomic Encyclopedia of Type Strains, Phase IV (KMG-IV): sequencing the most valuable type-strain genomes for metagenomic binning, comparative biology and taxonomic classification.</title>
        <authorList>
            <person name="Goeker M."/>
        </authorList>
    </citation>
    <scope>NUCLEOTIDE SEQUENCE [LARGE SCALE GENOMIC DNA]</scope>
    <source>
        <strain evidence="12 13">B6-8</strain>
    </source>
</reference>
<dbReference type="EMBL" id="JAUSVO010000004">
    <property type="protein sequence ID" value="MDQ0438887.1"/>
    <property type="molecule type" value="Genomic_DNA"/>
</dbReference>
<dbReference type="InterPro" id="IPR032694">
    <property type="entry name" value="CopC/D"/>
</dbReference>
<feature type="transmembrane region" description="Helical" evidence="9">
    <location>
        <begin position="398"/>
        <end position="419"/>
    </location>
</feature>
<evidence type="ECO:0000313" key="12">
    <source>
        <dbReference type="EMBL" id="MDQ0438887.1"/>
    </source>
</evidence>
<dbReference type="RefSeq" id="WP_266349764.1">
    <property type="nucleotide sequence ID" value="NZ_JAPKNG010000004.1"/>
</dbReference>
<dbReference type="InterPro" id="IPR014756">
    <property type="entry name" value="Ig_E-set"/>
</dbReference>
<evidence type="ECO:0000256" key="3">
    <source>
        <dbReference type="ARBA" id="ARBA00022692"/>
    </source>
</evidence>
<dbReference type="Pfam" id="PF05425">
    <property type="entry name" value="CopD"/>
    <property type="match status" value="1"/>
</dbReference>
<keyword evidence="13" id="KW-1185">Reference proteome</keyword>
<gene>
    <name evidence="12" type="ORF">QO014_003282</name>
</gene>
<feature type="transmembrane region" description="Helical" evidence="9">
    <location>
        <begin position="290"/>
        <end position="312"/>
    </location>
</feature>
<feature type="transmembrane region" description="Helical" evidence="9">
    <location>
        <begin position="258"/>
        <end position="278"/>
    </location>
</feature>
<dbReference type="InterPro" id="IPR008457">
    <property type="entry name" value="Cu-R_CopD_dom"/>
</dbReference>
<dbReference type="Proteomes" id="UP001241603">
    <property type="component" value="Unassembled WGS sequence"/>
</dbReference>
<evidence type="ECO:0000259" key="11">
    <source>
        <dbReference type="Pfam" id="PF05425"/>
    </source>
</evidence>
<keyword evidence="3 9" id="KW-0812">Transmembrane</keyword>
<evidence type="ECO:0000256" key="1">
    <source>
        <dbReference type="ARBA" id="ARBA00004651"/>
    </source>
</evidence>
<feature type="transmembrane region" description="Helical" evidence="9">
    <location>
        <begin position="324"/>
        <end position="345"/>
    </location>
</feature>
<dbReference type="Gene3D" id="2.60.40.1220">
    <property type="match status" value="1"/>
</dbReference>
<keyword evidence="8 9" id="KW-0472">Membrane</keyword>
<evidence type="ECO:0000256" key="4">
    <source>
        <dbReference type="ARBA" id="ARBA00022723"/>
    </source>
</evidence>
<organism evidence="12 13">
    <name type="scientific">Kaistia dalseonensis</name>
    <dbReference type="NCBI Taxonomy" id="410840"/>
    <lineage>
        <taxon>Bacteria</taxon>
        <taxon>Pseudomonadati</taxon>
        <taxon>Pseudomonadota</taxon>
        <taxon>Alphaproteobacteria</taxon>
        <taxon>Hyphomicrobiales</taxon>
        <taxon>Kaistiaceae</taxon>
        <taxon>Kaistia</taxon>
    </lineage>
</organism>
<feature type="transmembrane region" description="Helical" evidence="9">
    <location>
        <begin position="157"/>
        <end position="176"/>
    </location>
</feature>
<feature type="domain" description="Copper resistance protein D" evidence="11">
    <location>
        <begin position="320"/>
        <end position="419"/>
    </location>
</feature>
<evidence type="ECO:0000256" key="7">
    <source>
        <dbReference type="ARBA" id="ARBA00023008"/>
    </source>
</evidence>
<evidence type="ECO:0000256" key="8">
    <source>
        <dbReference type="ARBA" id="ARBA00023136"/>
    </source>
</evidence>
<feature type="transmembrane region" description="Helical" evidence="9">
    <location>
        <begin position="185"/>
        <end position="206"/>
    </location>
</feature>